<feature type="domain" description="Chromo" evidence="1">
    <location>
        <begin position="77"/>
        <end position="131"/>
    </location>
</feature>
<accession>A0A6V7QM23</accession>
<gene>
    <name evidence="2" type="ORF">CB5_LOCUS27152</name>
</gene>
<evidence type="ECO:0000313" key="2">
    <source>
        <dbReference type="EMBL" id="CAD1843941.1"/>
    </source>
</evidence>
<dbReference type="InterPro" id="IPR023780">
    <property type="entry name" value="Chromo_domain"/>
</dbReference>
<evidence type="ECO:0000259" key="1">
    <source>
        <dbReference type="PROSITE" id="PS50013"/>
    </source>
</evidence>
<reference evidence="2" key="1">
    <citation type="submission" date="2020-07" db="EMBL/GenBank/DDBJ databases">
        <authorList>
            <person name="Lin J."/>
        </authorList>
    </citation>
    <scope>NUCLEOTIDE SEQUENCE</scope>
</reference>
<dbReference type="InterPro" id="IPR016197">
    <property type="entry name" value="Chromo-like_dom_sf"/>
</dbReference>
<proteinExistence type="predicted"/>
<dbReference type="AlphaFoldDB" id="A0A6V7QM23"/>
<name>A0A6V7QM23_ANACO</name>
<sequence length="131" mass="15561">MRGVKCFGVREKLSPRYIGPFEVSERIGAVAYRLILPPKLAGVHSVFHVSNLHKYVHDPEHVMYYEPPDVQENLSYEEFPAMIIAREVRKLRNREIPYVKIRWTGHDNREATWELEESMKVHYPHLFEETQ</sequence>
<dbReference type="EMBL" id="LR862137">
    <property type="protein sequence ID" value="CAD1843941.1"/>
    <property type="molecule type" value="Genomic_DNA"/>
</dbReference>
<protein>
    <recommendedName>
        <fullName evidence="1">Chromo domain-containing protein</fullName>
    </recommendedName>
</protein>
<dbReference type="InterPro" id="IPR000953">
    <property type="entry name" value="Chromo/chromo_shadow_dom"/>
</dbReference>
<dbReference type="PROSITE" id="PS50013">
    <property type="entry name" value="CHROMO_2"/>
    <property type="match status" value="1"/>
</dbReference>
<dbReference type="Pfam" id="PF00385">
    <property type="entry name" value="Chromo"/>
    <property type="match status" value="1"/>
</dbReference>
<dbReference type="SUPFAM" id="SSF54160">
    <property type="entry name" value="Chromo domain-like"/>
    <property type="match status" value="1"/>
</dbReference>
<dbReference type="PANTHER" id="PTHR46148:SF60">
    <property type="entry name" value="CHROMO DOMAIN-CONTAINING PROTEIN"/>
    <property type="match status" value="1"/>
</dbReference>
<dbReference type="Pfam" id="PF24626">
    <property type="entry name" value="SH3_Tf2-1"/>
    <property type="match status" value="1"/>
</dbReference>
<dbReference type="InterPro" id="IPR056924">
    <property type="entry name" value="SH3_Tf2-1"/>
</dbReference>
<dbReference type="PANTHER" id="PTHR46148">
    <property type="entry name" value="CHROMO DOMAIN-CONTAINING PROTEIN"/>
    <property type="match status" value="1"/>
</dbReference>
<organism evidence="2">
    <name type="scientific">Ananas comosus var. bracteatus</name>
    <name type="common">red pineapple</name>
    <dbReference type="NCBI Taxonomy" id="296719"/>
    <lineage>
        <taxon>Eukaryota</taxon>
        <taxon>Viridiplantae</taxon>
        <taxon>Streptophyta</taxon>
        <taxon>Embryophyta</taxon>
        <taxon>Tracheophyta</taxon>
        <taxon>Spermatophyta</taxon>
        <taxon>Magnoliopsida</taxon>
        <taxon>Liliopsida</taxon>
        <taxon>Poales</taxon>
        <taxon>Bromeliaceae</taxon>
        <taxon>Bromelioideae</taxon>
        <taxon>Ananas</taxon>
    </lineage>
</organism>